<sequence length="418" mass="47754">MTKFVVESVSKYGGRIGLIKNVERLPDKTFKTPMLLYLHPQLSREVLELSGFELSKDFAISLPVSNVEQMEKPLEISGKGISDFWALKESLTFCSLKNGSIFSPSASQDKDSVPIYRKSERLNITPQRYMKMMEVFKPDFYTTLADGDSFKDCPKRRVAKASEKSRRFYEESVQLKKSSAVLKNSFMIGTIVGGFNEFERRKIVEEMNKKSEDVDGYFIDGLHRNGHEAAEIDVTSLKEIVSSTIAQLPQEKLKVMSGAYLPNVTLELIAQGIDLFDSSLVNLVTNANRAMVFNFNINKPAKLFPEIDLLDSKYKDDFKPFLEGCSCLACRKHTRAYTNHLLTTHELLGPMLLTIHNLHHYREFFATIRNAIASDKLKELTELISEQYQEAEGKLYYERKIDNKPGKYKENLIAKDFI</sequence>
<dbReference type="InterPro" id="IPR002616">
    <property type="entry name" value="tRNA_ribo_trans-like"/>
</dbReference>
<organism evidence="7 8">
    <name type="scientific">Clunio marinus</name>
    <dbReference type="NCBI Taxonomy" id="568069"/>
    <lineage>
        <taxon>Eukaryota</taxon>
        <taxon>Metazoa</taxon>
        <taxon>Ecdysozoa</taxon>
        <taxon>Arthropoda</taxon>
        <taxon>Hexapoda</taxon>
        <taxon>Insecta</taxon>
        <taxon>Pterygota</taxon>
        <taxon>Neoptera</taxon>
        <taxon>Endopterygota</taxon>
        <taxon>Diptera</taxon>
        <taxon>Nematocera</taxon>
        <taxon>Chironomoidea</taxon>
        <taxon>Chironomidae</taxon>
        <taxon>Clunio</taxon>
    </lineage>
</organism>
<comment type="subcellular location">
    <subcellularLocation>
        <location evidence="5">Cytoplasm</location>
    </subcellularLocation>
</comment>
<keyword evidence="1 5" id="KW-0963">Cytoplasm</keyword>
<dbReference type="STRING" id="568069.A0A1J1I6B2"/>
<dbReference type="GO" id="GO:0008479">
    <property type="term" value="F:tRNA-guanosine(34) queuine transglycosylase activity"/>
    <property type="evidence" value="ECO:0007669"/>
    <property type="project" value="UniProtKB-UniRule"/>
</dbReference>
<dbReference type="SUPFAM" id="SSF51713">
    <property type="entry name" value="tRNA-guanine transglycosylase"/>
    <property type="match status" value="1"/>
</dbReference>
<dbReference type="NCBIfam" id="TIGR00449">
    <property type="entry name" value="tgt_general"/>
    <property type="match status" value="1"/>
</dbReference>
<evidence type="ECO:0000256" key="1">
    <source>
        <dbReference type="ARBA" id="ARBA00022490"/>
    </source>
</evidence>
<protein>
    <recommendedName>
        <fullName evidence="5">Queuine tRNA-ribosyltransferase accessory subunit 2</fullName>
    </recommendedName>
    <alternativeName>
        <fullName evidence="5">Queuine tRNA-ribosyltransferase domain-containing protein 1</fullName>
    </alternativeName>
</protein>
<dbReference type="GO" id="GO:0046872">
    <property type="term" value="F:metal ion binding"/>
    <property type="evidence" value="ECO:0007669"/>
    <property type="project" value="UniProtKB-KW"/>
</dbReference>
<dbReference type="Proteomes" id="UP000183832">
    <property type="component" value="Unassembled WGS sequence"/>
</dbReference>
<dbReference type="AlphaFoldDB" id="A0A1J1I6B2"/>
<comment type="subunit">
    <text evidence="5">Heterodimer of a catalytic subunit and an accessory subunit.</text>
</comment>
<evidence type="ECO:0000256" key="4">
    <source>
        <dbReference type="ARBA" id="ARBA00022833"/>
    </source>
</evidence>
<dbReference type="InterPro" id="IPR050852">
    <property type="entry name" value="Queuine_tRNA-ribosyltrfase"/>
</dbReference>
<evidence type="ECO:0000259" key="6">
    <source>
        <dbReference type="Pfam" id="PF01702"/>
    </source>
</evidence>
<dbReference type="PANTHER" id="PTHR46064">
    <property type="entry name" value="QUEUINE TRNA-RIBOSYLTRANSFERASE ACCESSORY SUBUNIT 2"/>
    <property type="match status" value="1"/>
</dbReference>
<evidence type="ECO:0000256" key="5">
    <source>
        <dbReference type="HAMAP-Rule" id="MF_03043"/>
    </source>
</evidence>
<keyword evidence="8" id="KW-1185">Reference proteome</keyword>
<dbReference type="OrthoDB" id="27601at2759"/>
<dbReference type="Pfam" id="PF01702">
    <property type="entry name" value="TGT"/>
    <property type="match status" value="1"/>
</dbReference>
<feature type="binding site" evidence="5">
    <location>
        <position position="330"/>
    </location>
    <ligand>
        <name>Zn(2+)</name>
        <dbReference type="ChEBI" id="CHEBI:29105"/>
    </ligand>
</feature>
<dbReference type="PANTHER" id="PTHR46064:SF1">
    <property type="entry name" value="QUEUINE TRNA-RIBOSYLTRANSFERASE ACCESSORY SUBUNIT 2"/>
    <property type="match status" value="1"/>
</dbReference>
<keyword evidence="4 5" id="KW-0862">Zinc</keyword>
<comment type="function">
    <text evidence="5">Non-catalytic subunit of the queuine tRNA-ribosyltransferase (TGT) that catalyzes the base-exchange of a guanine (G) residue with queuine (Q) at position 34 (anticodon wobble position) in tRNAs with GU(N) anticodons (tRNA-Asp, -Asn, -His and -Tyr), resulting in the hypermodified nucleoside queuosine (7-(((4,5-cis-dihydroxy-2-cyclopenten-1-yl)amino)methyl)-7-deazaguanosine).</text>
</comment>
<comment type="similarity">
    <text evidence="5">Belongs to the queuine tRNA-ribosyltransferase family. QTRT2 subfamily.</text>
</comment>
<dbReference type="HAMAP" id="MF_03043">
    <property type="entry name" value="QTRT2"/>
    <property type="match status" value="1"/>
</dbReference>
<gene>
    <name evidence="7" type="ORF">CLUMA_CG007464</name>
</gene>
<comment type="cofactor">
    <cofactor evidence="5">
        <name>Zn(2+)</name>
        <dbReference type="ChEBI" id="CHEBI:29105"/>
    </cofactor>
    <text evidence="5">Binds 1 zinc ion per subunit.</text>
</comment>
<feature type="binding site" evidence="5">
    <location>
        <position position="356"/>
    </location>
    <ligand>
        <name>Zn(2+)</name>
        <dbReference type="ChEBI" id="CHEBI:29105"/>
    </ligand>
</feature>
<feature type="binding site" evidence="5">
    <location>
        <position position="327"/>
    </location>
    <ligand>
        <name>Zn(2+)</name>
        <dbReference type="ChEBI" id="CHEBI:29105"/>
    </ligand>
</feature>
<proteinExistence type="inferred from homology"/>
<dbReference type="InterPro" id="IPR036511">
    <property type="entry name" value="TGT-like_sf"/>
</dbReference>
<feature type="binding site" evidence="5">
    <location>
        <position position="325"/>
    </location>
    <ligand>
        <name>Zn(2+)</name>
        <dbReference type="ChEBI" id="CHEBI:29105"/>
    </ligand>
</feature>
<reference evidence="7 8" key="1">
    <citation type="submission" date="2015-04" db="EMBL/GenBank/DDBJ databases">
        <authorList>
            <person name="Syromyatnikov M.Y."/>
            <person name="Popov V.N."/>
        </authorList>
    </citation>
    <scope>NUCLEOTIDE SEQUENCE [LARGE SCALE GENOMIC DNA]</scope>
</reference>
<evidence type="ECO:0000256" key="2">
    <source>
        <dbReference type="ARBA" id="ARBA00022694"/>
    </source>
</evidence>
<dbReference type="EMBL" id="CVRI01000038">
    <property type="protein sequence ID" value="CRK93937.1"/>
    <property type="molecule type" value="Genomic_DNA"/>
</dbReference>
<keyword evidence="2 5" id="KW-0819">tRNA processing</keyword>
<name>A0A1J1I6B2_9DIPT</name>
<feature type="domain" description="tRNA-guanine(15) transglycosylase-like" evidence="6">
    <location>
        <begin position="14"/>
        <end position="389"/>
    </location>
</feature>
<keyword evidence="3 5" id="KW-0479">Metal-binding</keyword>
<accession>A0A1J1I6B2</accession>
<evidence type="ECO:0000256" key="3">
    <source>
        <dbReference type="ARBA" id="ARBA00022723"/>
    </source>
</evidence>
<dbReference type="GO" id="GO:0006400">
    <property type="term" value="P:tRNA modification"/>
    <property type="evidence" value="ECO:0007669"/>
    <property type="project" value="InterPro"/>
</dbReference>
<dbReference type="GO" id="GO:0005737">
    <property type="term" value="C:cytoplasm"/>
    <property type="evidence" value="ECO:0007669"/>
    <property type="project" value="UniProtKB-SubCell"/>
</dbReference>
<dbReference type="Gene3D" id="3.20.20.105">
    <property type="entry name" value="Queuine tRNA-ribosyltransferase-like"/>
    <property type="match status" value="1"/>
</dbReference>
<evidence type="ECO:0000313" key="8">
    <source>
        <dbReference type="Proteomes" id="UP000183832"/>
    </source>
</evidence>
<dbReference type="InterPro" id="IPR028592">
    <property type="entry name" value="QTRTD1"/>
</dbReference>
<evidence type="ECO:0000313" key="7">
    <source>
        <dbReference type="EMBL" id="CRK93937.1"/>
    </source>
</evidence>